<dbReference type="InterPro" id="IPR003644">
    <property type="entry name" value="Calx_beta"/>
</dbReference>
<dbReference type="SUPFAM" id="SSF141072">
    <property type="entry name" value="CalX-like"/>
    <property type="match status" value="2"/>
</dbReference>
<comment type="caution">
    <text evidence="5">The sequence shown here is derived from an EMBL/GenBank/DDBJ whole genome shotgun (WGS) entry which is preliminary data.</text>
</comment>
<keyword evidence="4" id="KW-0813">Transport</keyword>
<dbReference type="OrthoDB" id="410592at2759"/>
<keyword evidence="6" id="KW-1185">Reference proteome</keyword>
<proteinExistence type="predicted"/>
<dbReference type="GO" id="GO:0030001">
    <property type="term" value="P:metal ion transport"/>
    <property type="evidence" value="ECO:0007669"/>
    <property type="project" value="TreeGrafter"/>
</dbReference>
<organism evidence="5 6">
    <name type="scientific">Paramuricea clavata</name>
    <name type="common">Red gorgonian</name>
    <name type="synonym">Violescent sea-whip</name>
    <dbReference type="NCBI Taxonomy" id="317549"/>
    <lineage>
        <taxon>Eukaryota</taxon>
        <taxon>Metazoa</taxon>
        <taxon>Cnidaria</taxon>
        <taxon>Anthozoa</taxon>
        <taxon>Octocorallia</taxon>
        <taxon>Malacalcyonacea</taxon>
        <taxon>Plexauridae</taxon>
        <taxon>Paramuricea</taxon>
    </lineage>
</organism>
<evidence type="ECO:0000256" key="3">
    <source>
        <dbReference type="ARBA" id="ARBA00022837"/>
    </source>
</evidence>
<evidence type="ECO:0000256" key="4">
    <source>
        <dbReference type="ARBA" id="ARBA00023065"/>
    </source>
</evidence>
<dbReference type="InterPro" id="IPR038081">
    <property type="entry name" value="CalX-like_sf"/>
</dbReference>
<reference evidence="5" key="1">
    <citation type="submission" date="2020-04" db="EMBL/GenBank/DDBJ databases">
        <authorList>
            <person name="Alioto T."/>
            <person name="Alioto T."/>
            <person name="Gomez Garrido J."/>
        </authorList>
    </citation>
    <scope>NUCLEOTIDE SEQUENCE</scope>
    <source>
        <strain evidence="5">A484AB</strain>
    </source>
</reference>
<evidence type="ECO:0000256" key="1">
    <source>
        <dbReference type="ARBA" id="ARBA00022729"/>
    </source>
</evidence>
<accession>A0A6S7JZU0</accession>
<gene>
    <name evidence="5" type="ORF">PACLA_8A007715</name>
</gene>
<sequence length="198" mass="21123">MPNMILATSPTTASDEDFKSREVDVTFQPGETGPKVVEIDLVDDLLVEAMESFNVSIVSTSNPAVSLENPAIVNILDNDEAVIGFTQDVYEITEGSGKARVEVGLLSGKTAVPVTVSFTTNAGTAGEDDFDAKTMDITFEPGETEKWVEIDITDDNLLEPTESFGVSLVSSSVEAVKLGNPSSVNILDNDGKYVLIIE</sequence>
<evidence type="ECO:0000313" key="6">
    <source>
        <dbReference type="Proteomes" id="UP001152795"/>
    </source>
</evidence>
<dbReference type="EMBL" id="CACRXK020008579">
    <property type="protein sequence ID" value="CAB4015098.1"/>
    <property type="molecule type" value="Genomic_DNA"/>
</dbReference>
<dbReference type="PANTHER" id="PTHR11878:SF65">
    <property type="entry name" value="NA_CA-EXCHANGE PROTEIN, ISOFORM G"/>
    <property type="match status" value="1"/>
</dbReference>
<dbReference type="SMART" id="SM00237">
    <property type="entry name" value="Calx_beta"/>
    <property type="match status" value="1"/>
</dbReference>
<keyword evidence="3" id="KW-0106">Calcium</keyword>
<keyword evidence="2" id="KW-0677">Repeat</keyword>
<dbReference type="GO" id="GO:0007154">
    <property type="term" value="P:cell communication"/>
    <property type="evidence" value="ECO:0007669"/>
    <property type="project" value="InterPro"/>
</dbReference>
<dbReference type="AlphaFoldDB" id="A0A6S7JZU0"/>
<name>A0A6S7JZU0_PARCT</name>
<dbReference type="InterPro" id="IPR051171">
    <property type="entry name" value="CaCA"/>
</dbReference>
<keyword evidence="4" id="KW-0406">Ion transport</keyword>
<evidence type="ECO:0000256" key="2">
    <source>
        <dbReference type="ARBA" id="ARBA00022737"/>
    </source>
</evidence>
<dbReference type="Proteomes" id="UP001152795">
    <property type="component" value="Unassembled WGS sequence"/>
</dbReference>
<keyword evidence="1" id="KW-0732">Signal</keyword>
<dbReference type="GO" id="GO:0016020">
    <property type="term" value="C:membrane"/>
    <property type="evidence" value="ECO:0007669"/>
    <property type="project" value="InterPro"/>
</dbReference>
<dbReference type="PANTHER" id="PTHR11878">
    <property type="entry name" value="SODIUM/CALCIUM EXCHANGER"/>
    <property type="match status" value="1"/>
</dbReference>
<dbReference type="Gene3D" id="2.60.40.2030">
    <property type="match status" value="2"/>
</dbReference>
<protein>
    <submittedName>
        <fullName evidence="5">T9SS type B sorting domain-containing</fullName>
    </submittedName>
</protein>
<dbReference type="Pfam" id="PF03160">
    <property type="entry name" value="Calx-beta"/>
    <property type="match status" value="1"/>
</dbReference>
<evidence type="ECO:0000313" key="5">
    <source>
        <dbReference type="EMBL" id="CAB4015098.1"/>
    </source>
</evidence>